<gene>
    <name evidence="2" type="ORF">C7B65_00595</name>
</gene>
<keyword evidence="2" id="KW-0808">Transferase</keyword>
<dbReference type="EMBL" id="PVWG01000001">
    <property type="protein sequence ID" value="PSB21952.1"/>
    <property type="molecule type" value="Genomic_DNA"/>
</dbReference>
<feature type="region of interest" description="Disordered" evidence="1">
    <location>
        <begin position="31"/>
        <end position="57"/>
    </location>
</feature>
<organism evidence="2 3">
    <name type="scientific">Phormidesmis priestleyi ULC007</name>
    <dbReference type="NCBI Taxonomy" id="1920490"/>
    <lineage>
        <taxon>Bacteria</taxon>
        <taxon>Bacillati</taxon>
        <taxon>Cyanobacteriota</taxon>
        <taxon>Cyanophyceae</taxon>
        <taxon>Leptolyngbyales</taxon>
        <taxon>Leptolyngbyaceae</taxon>
        <taxon>Phormidesmis</taxon>
    </lineage>
</organism>
<reference evidence="2 3" key="2">
    <citation type="submission" date="2018-03" db="EMBL/GenBank/DDBJ databases">
        <title>The ancient ancestry and fast evolution of plastids.</title>
        <authorList>
            <person name="Moore K.R."/>
            <person name="Magnabosco C."/>
            <person name="Momper L."/>
            <person name="Gold D.A."/>
            <person name="Bosak T."/>
            <person name="Fournier G.P."/>
        </authorList>
    </citation>
    <scope>NUCLEOTIDE SEQUENCE [LARGE SCALE GENOMIC DNA]</scope>
    <source>
        <strain evidence="2 3">ULC007</strain>
    </source>
</reference>
<name>A0A2T1DNB2_9CYAN</name>
<accession>A0A2T1DNB2</accession>
<proteinExistence type="predicted"/>
<sequence length="70" mass="7909">MLLQDKQTGNLVEILDLEELFNPVQDAIHGRVQSGQEEQDPEPISKNTLLFPSGESLPRCWTDADYHSVD</sequence>
<keyword evidence="3" id="KW-1185">Reference proteome</keyword>
<dbReference type="GO" id="GO:0016740">
    <property type="term" value="F:transferase activity"/>
    <property type="evidence" value="ECO:0007669"/>
    <property type="project" value="UniProtKB-KW"/>
</dbReference>
<reference evidence="2 3" key="1">
    <citation type="submission" date="2018-02" db="EMBL/GenBank/DDBJ databases">
        <authorList>
            <person name="Cohen D.B."/>
            <person name="Kent A.D."/>
        </authorList>
    </citation>
    <scope>NUCLEOTIDE SEQUENCE [LARGE SCALE GENOMIC DNA]</scope>
    <source>
        <strain evidence="2 3">ULC007</strain>
    </source>
</reference>
<dbReference type="OrthoDB" id="9810649at2"/>
<comment type="caution">
    <text evidence="2">The sequence shown here is derived from an EMBL/GenBank/DDBJ whole genome shotgun (WGS) entry which is preliminary data.</text>
</comment>
<dbReference type="RefSeq" id="WP_073068976.1">
    <property type="nucleotide sequence ID" value="NZ_MPPI01000001.1"/>
</dbReference>
<dbReference type="AlphaFoldDB" id="A0A2T1DNB2"/>
<evidence type="ECO:0000313" key="2">
    <source>
        <dbReference type="EMBL" id="PSB21952.1"/>
    </source>
</evidence>
<protein>
    <submittedName>
        <fullName evidence="2">Acetyltransferase</fullName>
    </submittedName>
</protein>
<evidence type="ECO:0000256" key="1">
    <source>
        <dbReference type="SAM" id="MobiDB-lite"/>
    </source>
</evidence>
<dbReference type="STRING" id="1920490.GCA_001895925_00664"/>
<evidence type="ECO:0000313" key="3">
    <source>
        <dbReference type="Proteomes" id="UP000238634"/>
    </source>
</evidence>
<dbReference type="Proteomes" id="UP000238634">
    <property type="component" value="Unassembled WGS sequence"/>
</dbReference>